<dbReference type="Pfam" id="PF00379">
    <property type="entry name" value="Chitin_bind_4"/>
    <property type="match status" value="1"/>
</dbReference>
<evidence type="ECO:0000256" key="1">
    <source>
        <dbReference type="ARBA" id="ARBA00022460"/>
    </source>
</evidence>
<feature type="compositionally biased region" description="Polar residues" evidence="4">
    <location>
        <begin position="601"/>
        <end position="643"/>
    </location>
</feature>
<feature type="compositionally biased region" description="Polar residues" evidence="4">
    <location>
        <begin position="519"/>
        <end position="593"/>
    </location>
</feature>
<feature type="signal peptide" evidence="5">
    <location>
        <begin position="1"/>
        <end position="15"/>
    </location>
</feature>
<evidence type="ECO:0000313" key="7">
    <source>
        <dbReference type="Proteomes" id="UP001497472"/>
    </source>
</evidence>
<feature type="compositionally biased region" description="Polar residues" evidence="4">
    <location>
        <begin position="290"/>
        <end position="310"/>
    </location>
</feature>
<gene>
    <name evidence="6" type="ORF">LNINA_LOCUS10012</name>
</gene>
<proteinExistence type="predicted"/>
<dbReference type="PRINTS" id="PR00947">
    <property type="entry name" value="CUTICLE"/>
</dbReference>
<dbReference type="GO" id="GO:0042302">
    <property type="term" value="F:structural constituent of cuticle"/>
    <property type="evidence" value="ECO:0007669"/>
    <property type="project" value="UniProtKB-UniRule"/>
</dbReference>
<feature type="chain" id="PRO_5043909132" evidence="5">
    <location>
        <begin position="16"/>
        <end position="649"/>
    </location>
</feature>
<keyword evidence="2 5" id="KW-0732">Signal</keyword>
<dbReference type="EMBL" id="CAVLEF010000088">
    <property type="protein sequence ID" value="CAK1550820.1"/>
    <property type="molecule type" value="Genomic_DNA"/>
</dbReference>
<evidence type="ECO:0000313" key="6">
    <source>
        <dbReference type="EMBL" id="CAK1550820.1"/>
    </source>
</evidence>
<accession>A0AAV1JNB7</accession>
<feature type="region of interest" description="Disordered" evidence="4">
    <location>
        <begin position="263"/>
        <end position="649"/>
    </location>
</feature>
<dbReference type="InterPro" id="IPR031311">
    <property type="entry name" value="CHIT_BIND_RR_consensus"/>
</dbReference>
<reference evidence="6 7" key="1">
    <citation type="submission" date="2023-11" db="EMBL/GenBank/DDBJ databases">
        <authorList>
            <person name="Okamura Y."/>
        </authorList>
    </citation>
    <scope>NUCLEOTIDE SEQUENCE [LARGE SCALE GENOMIC DNA]</scope>
</reference>
<dbReference type="AlphaFoldDB" id="A0AAV1JNB7"/>
<feature type="compositionally biased region" description="Polar residues" evidence="4">
    <location>
        <begin position="318"/>
        <end position="380"/>
    </location>
</feature>
<name>A0AAV1JNB7_9NEOP</name>
<dbReference type="Proteomes" id="UP001497472">
    <property type="component" value="Unassembled WGS sequence"/>
</dbReference>
<protein>
    <submittedName>
        <fullName evidence="6">Uncharacterized protein</fullName>
    </submittedName>
</protein>
<sequence length="649" mass="69295">MKLLILLGLIASGYGDKLDRTYLPPPNAGSAGGSPGAITAPGSQFGPAGLAGPHVNGQQSFGPAIGQNQIGQQATQPTGPVSSFSGADSRQPSSLYGPANRPNQPNAGFNSPSETGSNFGSNYPSNFEAPSSSFNQQGQAINSPTFNNGNGQAPSRFSPQNQPERPQAGADRNAEILKYINENDGDRFTYSFETSNGISAEEAGVAADGVRAQGGYSYTGDDGKEYSVTYTADEQGFQPQGEHLPTPHPIPEEILKSIEKNAQAAVAGTQEGAYRPEEYESGDNPEGYNYNANKPQAQGQAPTQQYSSVPNRPIPDNSGFQSTKPFGQSSQTFSNSLDQPQNKPSSFFGSFEPSTQGLGQGNQDRIGQGFGSNNQNQSPRQPGYDYNRPQATQYNTGSRPFSPDSQSRPQSTFSSGQQTSINPFNNPSNSQYTSRPSNQPQQTQFGSTGSFNQANQYSNQPISSTTANQPGVGQFNNINKPSRPQYQTNNQAAVSGNISPNRGPASGVGPIQAPYQYDRPSQSFGAKEQNSQTGFNRPSSQGQYQSNYNRPAQGLQSSFNRPSQLLGSRPLTQGAQSLNQQNYNGPSQGSQPTLYRAPVKGTQTNRPSSQGSFQGNQSRDPSQPGFSNQEQFSGPRQPPSFNAQEGYKY</sequence>
<keyword evidence="1 3" id="KW-0193">Cuticle</keyword>
<evidence type="ECO:0000256" key="5">
    <source>
        <dbReference type="SAM" id="SignalP"/>
    </source>
</evidence>
<dbReference type="PROSITE" id="PS51155">
    <property type="entry name" value="CHIT_BIND_RR_2"/>
    <property type="match status" value="1"/>
</dbReference>
<feature type="region of interest" description="Disordered" evidence="4">
    <location>
        <begin position="25"/>
        <end position="168"/>
    </location>
</feature>
<comment type="caution">
    <text evidence="6">The sequence shown here is derived from an EMBL/GenBank/DDBJ whole genome shotgun (WGS) entry which is preliminary data.</text>
</comment>
<dbReference type="InterPro" id="IPR000618">
    <property type="entry name" value="Insect_cuticle"/>
</dbReference>
<evidence type="ECO:0000256" key="3">
    <source>
        <dbReference type="PROSITE-ProRule" id="PRU00497"/>
    </source>
</evidence>
<organism evidence="6 7">
    <name type="scientific">Leptosia nina</name>
    <dbReference type="NCBI Taxonomy" id="320188"/>
    <lineage>
        <taxon>Eukaryota</taxon>
        <taxon>Metazoa</taxon>
        <taxon>Ecdysozoa</taxon>
        <taxon>Arthropoda</taxon>
        <taxon>Hexapoda</taxon>
        <taxon>Insecta</taxon>
        <taxon>Pterygota</taxon>
        <taxon>Neoptera</taxon>
        <taxon>Endopterygota</taxon>
        <taxon>Lepidoptera</taxon>
        <taxon>Glossata</taxon>
        <taxon>Ditrysia</taxon>
        <taxon>Papilionoidea</taxon>
        <taxon>Pieridae</taxon>
        <taxon>Pierinae</taxon>
        <taxon>Leptosia</taxon>
    </lineage>
</organism>
<feature type="compositionally biased region" description="Polar residues" evidence="4">
    <location>
        <begin position="101"/>
        <end position="164"/>
    </location>
</feature>
<feature type="compositionally biased region" description="Polar residues" evidence="4">
    <location>
        <begin position="56"/>
        <end position="94"/>
    </location>
</feature>
<evidence type="ECO:0000256" key="4">
    <source>
        <dbReference type="SAM" id="MobiDB-lite"/>
    </source>
</evidence>
<dbReference type="PROSITE" id="PS00233">
    <property type="entry name" value="CHIT_BIND_RR_1"/>
    <property type="match status" value="1"/>
</dbReference>
<feature type="compositionally biased region" description="Polar residues" evidence="4">
    <location>
        <begin position="389"/>
        <end position="500"/>
    </location>
</feature>
<evidence type="ECO:0000256" key="2">
    <source>
        <dbReference type="ARBA" id="ARBA00022729"/>
    </source>
</evidence>
<keyword evidence="7" id="KW-1185">Reference proteome</keyword>